<proteinExistence type="predicted"/>
<feature type="region of interest" description="Disordered" evidence="1">
    <location>
        <begin position="55"/>
        <end position="81"/>
    </location>
</feature>
<evidence type="ECO:0000313" key="2">
    <source>
        <dbReference type="EMBL" id="KZV30813.1"/>
    </source>
</evidence>
<sequence>MNRPGPTEPAKSVQLNHPVQATTLQLTHAVASCDTPDFSSLVLFAPATMVGAPSAGPPQCLAGSNGTNHGPNREPQRPHDGWEHAACTRCKVMRHPCVVRGSVDASRLWTPYRLV</sequence>
<feature type="compositionally biased region" description="Basic and acidic residues" evidence="1">
    <location>
        <begin position="71"/>
        <end position="81"/>
    </location>
</feature>
<dbReference type="PROSITE" id="PS51257">
    <property type="entry name" value="PROKAR_LIPOPROTEIN"/>
    <property type="match status" value="1"/>
</dbReference>
<dbReference type="EMBL" id="KV007815">
    <property type="protein sequence ID" value="KZV30813.1"/>
    <property type="molecule type" value="Genomic_DNA"/>
</dbReference>
<evidence type="ECO:0000256" key="1">
    <source>
        <dbReference type="SAM" id="MobiDB-lite"/>
    </source>
</evidence>
<protein>
    <submittedName>
        <fullName evidence="2">Uncharacterized protein</fullName>
    </submittedName>
</protein>
<evidence type="ECO:0000313" key="3">
    <source>
        <dbReference type="Proteomes" id="UP000250235"/>
    </source>
</evidence>
<reference evidence="2 3" key="1">
    <citation type="journal article" date="2015" name="Proc. Natl. Acad. Sci. U.S.A.">
        <title>The resurrection genome of Boea hygrometrica: A blueprint for survival of dehydration.</title>
        <authorList>
            <person name="Xiao L."/>
            <person name="Yang G."/>
            <person name="Zhang L."/>
            <person name="Yang X."/>
            <person name="Zhao S."/>
            <person name="Ji Z."/>
            <person name="Zhou Q."/>
            <person name="Hu M."/>
            <person name="Wang Y."/>
            <person name="Chen M."/>
            <person name="Xu Y."/>
            <person name="Jin H."/>
            <person name="Xiao X."/>
            <person name="Hu G."/>
            <person name="Bao F."/>
            <person name="Hu Y."/>
            <person name="Wan P."/>
            <person name="Li L."/>
            <person name="Deng X."/>
            <person name="Kuang T."/>
            <person name="Xiang C."/>
            <person name="Zhu J.K."/>
            <person name="Oliver M.J."/>
            <person name="He Y."/>
        </authorList>
    </citation>
    <scope>NUCLEOTIDE SEQUENCE [LARGE SCALE GENOMIC DNA]</scope>
    <source>
        <strain evidence="3">cv. XS01</strain>
    </source>
</reference>
<organism evidence="2 3">
    <name type="scientific">Dorcoceras hygrometricum</name>
    <dbReference type="NCBI Taxonomy" id="472368"/>
    <lineage>
        <taxon>Eukaryota</taxon>
        <taxon>Viridiplantae</taxon>
        <taxon>Streptophyta</taxon>
        <taxon>Embryophyta</taxon>
        <taxon>Tracheophyta</taxon>
        <taxon>Spermatophyta</taxon>
        <taxon>Magnoliopsida</taxon>
        <taxon>eudicotyledons</taxon>
        <taxon>Gunneridae</taxon>
        <taxon>Pentapetalae</taxon>
        <taxon>asterids</taxon>
        <taxon>lamiids</taxon>
        <taxon>Lamiales</taxon>
        <taxon>Gesneriaceae</taxon>
        <taxon>Didymocarpoideae</taxon>
        <taxon>Trichosporeae</taxon>
        <taxon>Loxocarpinae</taxon>
        <taxon>Dorcoceras</taxon>
    </lineage>
</organism>
<dbReference type="Proteomes" id="UP000250235">
    <property type="component" value="Unassembled WGS sequence"/>
</dbReference>
<accession>A0A2Z7B8I2</accession>
<dbReference type="AlphaFoldDB" id="A0A2Z7B8I2"/>
<gene>
    <name evidence="2" type="ORF">F511_23913</name>
</gene>
<keyword evidence="3" id="KW-1185">Reference proteome</keyword>
<name>A0A2Z7B8I2_9LAMI</name>